<sequence length="92" mass="9913">MPGTVTPQQNTSDNSRPLSVDHLYHAAFSKPRDPRSPEYKAGVRAALAYRIEGKRIPHLYEPGTAQDDAYHAGLAEGHGIWRATTSTVGGAA</sequence>
<dbReference type="OrthoDB" id="9132780at2"/>
<evidence type="ECO:0000313" key="1">
    <source>
        <dbReference type="EMBL" id="MUI14143.1"/>
    </source>
</evidence>
<protein>
    <submittedName>
        <fullName evidence="1">Uncharacterized protein</fullName>
    </submittedName>
</protein>
<comment type="caution">
    <text evidence="1">The sequence shown here is derived from an EMBL/GenBank/DDBJ whole genome shotgun (WGS) entry which is preliminary data.</text>
</comment>
<gene>
    <name evidence="1" type="ORF">GJV26_17005</name>
</gene>
<evidence type="ECO:0000313" key="2">
    <source>
        <dbReference type="Proteomes" id="UP000431684"/>
    </source>
</evidence>
<dbReference type="Proteomes" id="UP000431684">
    <property type="component" value="Unassembled WGS sequence"/>
</dbReference>
<accession>A0A6I3XIB5</accession>
<name>A0A6I3XIB5_9BURK</name>
<proteinExistence type="predicted"/>
<keyword evidence="2" id="KW-1185">Reference proteome</keyword>
<dbReference type="RefSeq" id="WP_155709871.1">
    <property type="nucleotide sequence ID" value="NZ_BMWU01000002.1"/>
</dbReference>
<dbReference type="AlphaFoldDB" id="A0A6I3XIB5"/>
<organism evidence="1 2">
    <name type="scientific">Pseudoduganella dura</name>
    <dbReference type="NCBI Taxonomy" id="321982"/>
    <lineage>
        <taxon>Bacteria</taxon>
        <taxon>Pseudomonadati</taxon>
        <taxon>Pseudomonadota</taxon>
        <taxon>Betaproteobacteria</taxon>
        <taxon>Burkholderiales</taxon>
        <taxon>Oxalobacteraceae</taxon>
        <taxon>Telluria group</taxon>
        <taxon>Pseudoduganella</taxon>
    </lineage>
</organism>
<reference evidence="1 2" key="1">
    <citation type="submission" date="2019-11" db="EMBL/GenBank/DDBJ databases">
        <title>Draft Genome Sequences of Six Type Strains of the Genus Massilia.</title>
        <authorList>
            <person name="Miess H."/>
            <person name="Frediansyah A."/>
            <person name="Goeker M."/>
            <person name="Gross H."/>
        </authorList>
    </citation>
    <scope>NUCLEOTIDE SEQUENCE [LARGE SCALE GENOMIC DNA]</scope>
    <source>
        <strain evidence="1 2">DSM 17513</strain>
    </source>
</reference>
<dbReference type="EMBL" id="WNWM01000002">
    <property type="protein sequence ID" value="MUI14143.1"/>
    <property type="molecule type" value="Genomic_DNA"/>
</dbReference>